<dbReference type="AlphaFoldDB" id="A0A8J4RXM1"/>
<evidence type="ECO:0000313" key="2">
    <source>
        <dbReference type="Proteomes" id="UP000737018"/>
    </source>
</evidence>
<evidence type="ECO:0000313" key="1">
    <source>
        <dbReference type="EMBL" id="KAF3974630.1"/>
    </source>
</evidence>
<keyword evidence="2" id="KW-1185">Reference proteome</keyword>
<gene>
    <name evidence="1" type="ORF">CMV_002046</name>
</gene>
<protein>
    <submittedName>
        <fullName evidence="1">Uncharacterized protein</fullName>
    </submittedName>
</protein>
<reference evidence="1" key="1">
    <citation type="submission" date="2020-03" db="EMBL/GenBank/DDBJ databases">
        <title>Castanea mollissima Vanexum genome sequencing.</title>
        <authorList>
            <person name="Staton M."/>
        </authorList>
    </citation>
    <scope>NUCLEOTIDE SEQUENCE</scope>
    <source>
        <tissue evidence="1">Leaf</tissue>
    </source>
</reference>
<sequence length="119" mass="13522">MLEQDVISSVEFEVYTTSLKKRSYKPKSQVASIIHTRILQLAWSSSCGIPTVSKSIFSGQNFAMWKDPNPLLAEVFWPNRELQSKGCSSSPSFTHTTILHMTGTYGFFSHSHVKYIRFV</sequence>
<dbReference type="Proteomes" id="UP000737018">
    <property type="component" value="Unassembled WGS sequence"/>
</dbReference>
<proteinExistence type="predicted"/>
<accession>A0A8J4RXM1</accession>
<dbReference type="EMBL" id="JRKL02000140">
    <property type="protein sequence ID" value="KAF3974630.1"/>
    <property type="molecule type" value="Genomic_DNA"/>
</dbReference>
<name>A0A8J4RXM1_9ROSI</name>
<organism evidence="1 2">
    <name type="scientific">Castanea mollissima</name>
    <name type="common">Chinese chestnut</name>
    <dbReference type="NCBI Taxonomy" id="60419"/>
    <lineage>
        <taxon>Eukaryota</taxon>
        <taxon>Viridiplantae</taxon>
        <taxon>Streptophyta</taxon>
        <taxon>Embryophyta</taxon>
        <taxon>Tracheophyta</taxon>
        <taxon>Spermatophyta</taxon>
        <taxon>Magnoliopsida</taxon>
        <taxon>eudicotyledons</taxon>
        <taxon>Gunneridae</taxon>
        <taxon>Pentapetalae</taxon>
        <taxon>rosids</taxon>
        <taxon>fabids</taxon>
        <taxon>Fagales</taxon>
        <taxon>Fagaceae</taxon>
        <taxon>Castanea</taxon>
    </lineage>
</organism>
<comment type="caution">
    <text evidence="1">The sequence shown here is derived from an EMBL/GenBank/DDBJ whole genome shotgun (WGS) entry which is preliminary data.</text>
</comment>